<proteinExistence type="predicted"/>
<dbReference type="Proteomes" id="UP000078516">
    <property type="component" value="Unassembled WGS sequence"/>
</dbReference>
<dbReference type="InterPro" id="IPR036866">
    <property type="entry name" value="RibonucZ/Hydroxyglut_hydro"/>
</dbReference>
<accession>A0A179ES27</accession>
<name>A0A179ES27_ENTTH</name>
<dbReference type="EMBL" id="LWMN01000011">
    <property type="protein sequence ID" value="OAQ56047.1"/>
    <property type="molecule type" value="Genomic_DNA"/>
</dbReference>
<dbReference type="AlphaFoldDB" id="A0A179ES27"/>
<dbReference type="PANTHER" id="PTHR42663:SF6">
    <property type="entry name" value="HYDROLASE C777.06C-RELATED"/>
    <property type="match status" value="1"/>
</dbReference>
<evidence type="ECO:0000313" key="4">
    <source>
        <dbReference type="Proteomes" id="UP000078516"/>
    </source>
</evidence>
<dbReference type="KEGG" id="eth:CK496_10285"/>
<dbReference type="EMBL" id="BJUG01000007">
    <property type="protein sequence ID" value="GEK37184.1"/>
    <property type="molecule type" value="Genomic_DNA"/>
</dbReference>
<evidence type="ECO:0000313" key="2">
    <source>
        <dbReference type="EMBL" id="GEK37184.1"/>
    </source>
</evidence>
<dbReference type="Gene3D" id="3.60.15.10">
    <property type="entry name" value="Ribonuclease Z/Hydroxyacylglutathione hydrolase-like"/>
    <property type="match status" value="1"/>
</dbReference>
<protein>
    <submittedName>
        <fullName evidence="3">PhnP protein</fullName>
    </submittedName>
</protein>
<dbReference type="PATRIC" id="fig|417368.6.peg.787"/>
<dbReference type="OrthoDB" id="9781189at2"/>
<evidence type="ECO:0000313" key="5">
    <source>
        <dbReference type="Proteomes" id="UP000321361"/>
    </source>
</evidence>
<dbReference type="GeneID" id="77488024"/>
<reference evidence="2 5" key="2">
    <citation type="submission" date="2019-07" db="EMBL/GenBank/DDBJ databases">
        <title>Whole genome shotgun sequence of Enterococcus thailandicus NBRC 101867.</title>
        <authorList>
            <person name="Hosoyama A."/>
            <person name="Uohara A."/>
            <person name="Ohji S."/>
            <person name="Ichikawa N."/>
        </authorList>
    </citation>
    <scope>NUCLEOTIDE SEQUENCE [LARGE SCALE GENOMIC DNA]</scope>
    <source>
        <strain evidence="2 5">NBRC 101867</strain>
    </source>
</reference>
<dbReference type="InterPro" id="IPR001279">
    <property type="entry name" value="Metallo-B-lactamas"/>
</dbReference>
<sequence>MKIHYLGTAAAERVPGIFCNCRICRYAREHGGKDLRTQTQTLIDDGELLIDFPGDSYFHLREHQLNFNEIEHLLITHWHSDHLYAEDLAFRMSSYANDLDKKLTVYGNATVHRFFDRAFELEKMIEPERIEFQELAPFEKYQIGEYQVHTLPAVHGQKNGDCFIYVIERDGKRLFYTHDTGFPTDEVLDYLEENQLKLDAISLDCTGQNMTYVGGIHMNLGENLRLIQSLSERGLCDEKTTYVLSHFSHNGGLTHQEMKELADEHQMLTAYDGMLIEI</sequence>
<dbReference type="Pfam" id="PF12706">
    <property type="entry name" value="Lactamase_B_2"/>
    <property type="match status" value="1"/>
</dbReference>
<dbReference type="SUPFAM" id="SSF56281">
    <property type="entry name" value="Metallo-hydrolase/oxidoreductase"/>
    <property type="match status" value="1"/>
</dbReference>
<reference evidence="3 4" key="1">
    <citation type="submission" date="2016-04" db="EMBL/GenBank/DDBJ databases">
        <title>Draft genome of an Enterococcus thailandicus strain isolated from bovine feces.</title>
        <authorList>
            <person name="Beukers A.G."/>
            <person name="Zaheer R."/>
            <person name="Goji N."/>
            <person name="Cook S.R."/>
            <person name="Amoako K."/>
            <person name="Chaves A.V."/>
            <person name="Ward M.P."/>
            <person name="Mcallister T.A."/>
        </authorList>
    </citation>
    <scope>NUCLEOTIDE SEQUENCE [LARGE SCALE GENOMIC DNA]</scope>
    <source>
        <strain evidence="3 4">F0711D 46</strain>
    </source>
</reference>
<dbReference type="RefSeq" id="WP_067482733.1">
    <property type="nucleotide sequence ID" value="NZ_BJUG01000007.1"/>
</dbReference>
<evidence type="ECO:0000259" key="1">
    <source>
        <dbReference type="Pfam" id="PF12706"/>
    </source>
</evidence>
<keyword evidence="4" id="KW-1185">Reference proteome</keyword>
<organism evidence="3 4">
    <name type="scientific">Enterococcus thailandicus</name>
    <dbReference type="NCBI Taxonomy" id="417368"/>
    <lineage>
        <taxon>Bacteria</taxon>
        <taxon>Bacillati</taxon>
        <taxon>Bacillota</taxon>
        <taxon>Bacilli</taxon>
        <taxon>Lactobacillales</taxon>
        <taxon>Enterococcaceae</taxon>
        <taxon>Enterococcus</taxon>
    </lineage>
</organism>
<dbReference type="PANTHER" id="PTHR42663">
    <property type="entry name" value="HYDROLASE C777.06C-RELATED-RELATED"/>
    <property type="match status" value="1"/>
</dbReference>
<gene>
    <name evidence="3" type="ORF">A6E74_04830</name>
    <name evidence="2" type="ORF">ETH01_14710</name>
</gene>
<feature type="domain" description="Metallo-beta-lactamase" evidence="1">
    <location>
        <begin position="64"/>
        <end position="233"/>
    </location>
</feature>
<evidence type="ECO:0000313" key="3">
    <source>
        <dbReference type="EMBL" id="OAQ56047.1"/>
    </source>
</evidence>
<dbReference type="Proteomes" id="UP000321361">
    <property type="component" value="Unassembled WGS sequence"/>
</dbReference>
<comment type="caution">
    <text evidence="3">The sequence shown here is derived from an EMBL/GenBank/DDBJ whole genome shotgun (WGS) entry which is preliminary data.</text>
</comment>